<evidence type="ECO:0000313" key="1">
    <source>
        <dbReference type="EMBL" id="ACJ64056.1"/>
    </source>
</evidence>
<dbReference type="OrthoDB" id="7548607at2759"/>
<name>B7TVH6_SOLIN</name>
<dbReference type="SUPFAM" id="SSF100910">
    <property type="entry name" value="Chemosensory protein Csp2"/>
    <property type="match status" value="1"/>
</dbReference>
<dbReference type="Pfam" id="PF03392">
    <property type="entry name" value="OS-D"/>
    <property type="match status" value="1"/>
</dbReference>
<accession>B7TVH6</accession>
<dbReference type="PANTHER" id="PTHR11257">
    <property type="entry name" value="CHEMOSENSORY PROTEIN-RELATED"/>
    <property type="match status" value="1"/>
</dbReference>
<dbReference type="EMBL" id="FJ387499">
    <property type="protein sequence ID" value="ACJ64056.1"/>
    <property type="molecule type" value="mRNA"/>
</dbReference>
<protein>
    <submittedName>
        <fullName evidence="1">Putative chemosensory protein CSP8</fullName>
    </submittedName>
</protein>
<dbReference type="AlphaFoldDB" id="B7TVH6"/>
<dbReference type="InterPro" id="IPR036682">
    <property type="entry name" value="OS_D_A10/PebIII_sf"/>
</dbReference>
<proteinExistence type="evidence at transcript level"/>
<dbReference type="InterPro" id="IPR005055">
    <property type="entry name" value="A10/PebIII"/>
</dbReference>
<dbReference type="SMR" id="B7TVH6"/>
<dbReference type="Gene3D" id="1.10.2080.10">
    <property type="entry name" value="Insect odorant-binding protein A10/Ejaculatory bulb-specific protein 3"/>
    <property type="match status" value="1"/>
</dbReference>
<reference evidence="1" key="2">
    <citation type="journal article" date="2009" name="BMC Genomics">
        <title>Large-scale identification of odorant-binding proteins and chemosensory proteins from expressed sequence tags in insects.</title>
        <authorList>
            <person name="Xu Y.L."/>
            <person name="He P."/>
            <person name="Zhang L."/>
            <person name="Fang S.Q."/>
            <person name="Dong S.L."/>
            <person name="Zhang Y.J."/>
            <person name="Li F."/>
        </authorList>
    </citation>
    <scope>NUCLEOTIDE SEQUENCE</scope>
    <source>
        <tissue evidence="1">Head with antenna</tissue>
    </source>
</reference>
<sequence length="96" mass="11191">MCILAEELQPYPSEYDIYVPKILANDVVRQKAVDCYLKKGPCTEQEKLATDLFRDALKTNCKKCGEKQKEHVKILTEWFVKNQPDTWKLIIENVDS</sequence>
<reference evidence="1" key="1">
    <citation type="submission" date="2008-10" db="EMBL/GenBank/DDBJ databases">
        <authorList>
            <person name="Xu Y.-L."/>
            <person name="He P."/>
            <person name="Zhang L."/>
            <person name="Dong S.-L."/>
            <person name="Li F."/>
        </authorList>
    </citation>
    <scope>NUCLEOTIDE SEQUENCE</scope>
    <source>
        <tissue evidence="1">Head with antenna</tissue>
    </source>
</reference>
<organism evidence="1">
    <name type="scientific">Solenopsis invicta</name>
    <name type="common">Red imported fire ant</name>
    <name type="synonym">Solenopsis wagneri</name>
    <dbReference type="NCBI Taxonomy" id="13686"/>
    <lineage>
        <taxon>Eukaryota</taxon>
        <taxon>Metazoa</taxon>
        <taxon>Ecdysozoa</taxon>
        <taxon>Arthropoda</taxon>
        <taxon>Hexapoda</taxon>
        <taxon>Insecta</taxon>
        <taxon>Pterygota</taxon>
        <taxon>Neoptera</taxon>
        <taxon>Endopterygota</taxon>
        <taxon>Hymenoptera</taxon>
        <taxon>Apocrita</taxon>
        <taxon>Aculeata</taxon>
        <taxon>Formicoidea</taxon>
        <taxon>Formicidae</taxon>
        <taxon>Myrmicinae</taxon>
        <taxon>Solenopsis</taxon>
    </lineage>
</organism>
<dbReference type="PANTHER" id="PTHR11257:SF13">
    <property type="entry name" value="GEO07322P1"/>
    <property type="match status" value="1"/>
</dbReference>